<dbReference type="EMBL" id="CAUH01001184">
    <property type="protein sequence ID" value="CCU75297.1"/>
    <property type="molecule type" value="Genomic_DNA"/>
</dbReference>
<keyword evidence="2" id="KW-0698">rRNA processing</keyword>
<dbReference type="OrthoDB" id="263560at2759"/>
<evidence type="ECO:0000256" key="1">
    <source>
        <dbReference type="ARBA" id="ARBA00006524"/>
    </source>
</evidence>
<dbReference type="GO" id="GO:0006364">
    <property type="term" value="P:rRNA processing"/>
    <property type="evidence" value="ECO:0007669"/>
    <property type="project" value="UniProtKB-KW"/>
</dbReference>
<dbReference type="Pfam" id="PF10273">
    <property type="entry name" value="WGG"/>
    <property type="match status" value="1"/>
</dbReference>
<evidence type="ECO:0000313" key="4">
    <source>
        <dbReference type="EMBL" id="CCU75297.1"/>
    </source>
</evidence>
<comment type="similarity">
    <text evidence="1">Belongs to the TSR2 family.</text>
</comment>
<feature type="compositionally biased region" description="Basic and acidic residues" evidence="3">
    <location>
        <begin position="205"/>
        <end position="216"/>
    </location>
</feature>
<reference evidence="4 5" key="1">
    <citation type="journal article" date="2010" name="Science">
        <title>Genome expansion and gene loss in powdery mildew fungi reveal tradeoffs in extreme parasitism.</title>
        <authorList>
            <person name="Spanu P.D."/>
            <person name="Abbott J.C."/>
            <person name="Amselem J."/>
            <person name="Burgis T.A."/>
            <person name="Soanes D.M."/>
            <person name="Stueber K."/>
            <person name="Ver Loren van Themaat E."/>
            <person name="Brown J.K.M."/>
            <person name="Butcher S.A."/>
            <person name="Gurr S.J."/>
            <person name="Lebrun M.-H."/>
            <person name="Ridout C.J."/>
            <person name="Schulze-Lefert P."/>
            <person name="Talbot N.J."/>
            <person name="Ahmadinejad N."/>
            <person name="Ametz C."/>
            <person name="Barton G.R."/>
            <person name="Benjdia M."/>
            <person name="Bidzinski P."/>
            <person name="Bindschedler L.V."/>
            <person name="Both M."/>
            <person name="Brewer M.T."/>
            <person name="Cadle-Davidson L."/>
            <person name="Cadle-Davidson M.M."/>
            <person name="Collemare J."/>
            <person name="Cramer R."/>
            <person name="Frenkel O."/>
            <person name="Godfrey D."/>
            <person name="Harriman J."/>
            <person name="Hoede C."/>
            <person name="King B.C."/>
            <person name="Klages S."/>
            <person name="Kleemann J."/>
            <person name="Knoll D."/>
            <person name="Koti P.S."/>
            <person name="Kreplak J."/>
            <person name="Lopez-Ruiz F.J."/>
            <person name="Lu X."/>
            <person name="Maekawa T."/>
            <person name="Mahanil S."/>
            <person name="Micali C."/>
            <person name="Milgroom M.G."/>
            <person name="Montana G."/>
            <person name="Noir S."/>
            <person name="O'Connell R.J."/>
            <person name="Oberhaensli S."/>
            <person name="Parlange F."/>
            <person name="Pedersen C."/>
            <person name="Quesneville H."/>
            <person name="Reinhardt R."/>
            <person name="Rott M."/>
            <person name="Sacristan S."/>
            <person name="Schmidt S.M."/>
            <person name="Schoen M."/>
            <person name="Skamnioti P."/>
            <person name="Sommer H."/>
            <person name="Stephens A."/>
            <person name="Takahara H."/>
            <person name="Thordal-Christensen H."/>
            <person name="Vigouroux M."/>
            <person name="Wessling R."/>
            <person name="Wicker T."/>
            <person name="Panstruga R."/>
        </authorList>
    </citation>
    <scope>NUCLEOTIDE SEQUENCE [LARGE SCALE GENOMIC DNA]</scope>
    <source>
        <strain evidence="4">DH14</strain>
    </source>
</reference>
<dbReference type="InParanoid" id="N1JBL0"/>
<evidence type="ECO:0000313" key="5">
    <source>
        <dbReference type="Proteomes" id="UP000015441"/>
    </source>
</evidence>
<dbReference type="eggNOG" id="KOG4032">
    <property type="taxonomic scope" value="Eukaryota"/>
</dbReference>
<feature type="region of interest" description="Disordered" evidence="3">
    <location>
        <begin position="197"/>
        <end position="221"/>
    </location>
</feature>
<proteinExistence type="inferred from homology"/>
<dbReference type="STRING" id="546991.N1JBL0"/>
<sequence length="255" mass="27933">MPHTAEVESDELSESRLAVSDQKITGPGIFLNPTLVAPPLTSALLDNSNRAHLELGITLALFLWPSLTLAVSAAWGGPDSASKREWFASETIDLVAANPDADVEWIEEFLLNVMLDEFEVNVDDDSAHEVAQTIVRLIKDCGNGNRAEVLTMKARWDSREAGRNIELSNYVKAEDEDGEISGSDDEEISDSAMDIDNDVAPQLVQRKESAKPENHKNSQFGSSLCSLYGITAKINAGKLRPKPNFDIPPKTKENE</sequence>
<keyword evidence="5" id="KW-1185">Reference proteome</keyword>
<accession>N1JBL0</accession>
<evidence type="ECO:0000256" key="2">
    <source>
        <dbReference type="ARBA" id="ARBA00022552"/>
    </source>
</evidence>
<dbReference type="InterPro" id="IPR019398">
    <property type="entry name" value="Pre-rRNA_process_TSR2"/>
</dbReference>
<protein>
    <submittedName>
        <fullName evidence="4">Pre-rRNA processing protein</fullName>
    </submittedName>
</protein>
<dbReference type="PANTHER" id="PTHR21250">
    <property type="entry name" value="PRE-RRNA-PROCESSING PROTEIN TSR2 HOMOLOG"/>
    <property type="match status" value="1"/>
</dbReference>
<name>N1JBL0_BLUG1</name>
<dbReference type="AlphaFoldDB" id="N1JBL0"/>
<gene>
    <name evidence="4" type="ORF">BGHDH14_bgh04602</name>
</gene>
<comment type="caution">
    <text evidence="4">The sequence shown here is derived from an EMBL/GenBank/DDBJ whole genome shotgun (WGS) entry which is preliminary data.</text>
</comment>
<organism evidence="4 5">
    <name type="scientific">Blumeria graminis f. sp. hordei (strain DH14)</name>
    <name type="common">Barley powdery mildew</name>
    <name type="synonym">Oidium monilioides f. sp. hordei</name>
    <dbReference type="NCBI Taxonomy" id="546991"/>
    <lineage>
        <taxon>Eukaryota</taxon>
        <taxon>Fungi</taxon>
        <taxon>Dikarya</taxon>
        <taxon>Ascomycota</taxon>
        <taxon>Pezizomycotina</taxon>
        <taxon>Leotiomycetes</taxon>
        <taxon>Erysiphales</taxon>
        <taxon>Erysiphaceae</taxon>
        <taxon>Blumeria</taxon>
        <taxon>Blumeria hordei</taxon>
    </lineage>
</organism>
<dbReference type="Proteomes" id="UP000015441">
    <property type="component" value="Unassembled WGS sequence"/>
</dbReference>
<dbReference type="HOGENOM" id="CLU_1184848_0_0_1"/>
<evidence type="ECO:0000256" key="3">
    <source>
        <dbReference type="SAM" id="MobiDB-lite"/>
    </source>
</evidence>